<dbReference type="EMBL" id="AP035768">
    <property type="protein sequence ID" value="BFO22626.1"/>
    <property type="molecule type" value="Genomic_DNA"/>
</dbReference>
<sequence>MVDVGDEVASYGFYAAGLGEVLDEQQDEPGAERRHPRGHREGLAAPGPPAGQVQLDLAYLAVAPGVTCHLHHGFHGEFAAADQSEGVRGGAGLDHAVGLVEDDGGRAQHGQDGVHTRRKHRVRVQRGARGAPLFALADAERQHGDDTGEHSGDRCHCGDCRVHVHASRLGMTRAVPTAVGVRARTLVAQSSPWSQGWFI</sequence>
<protein>
    <submittedName>
        <fullName evidence="2">Uncharacterized protein</fullName>
    </submittedName>
</protein>
<gene>
    <name evidence="2" type="ORF">SHKM778_90140</name>
</gene>
<accession>A0AAT9HYU9</accession>
<proteinExistence type="predicted"/>
<evidence type="ECO:0000256" key="1">
    <source>
        <dbReference type="SAM" id="MobiDB-lite"/>
    </source>
</evidence>
<evidence type="ECO:0000313" key="2">
    <source>
        <dbReference type="EMBL" id="BFO22626.1"/>
    </source>
</evidence>
<name>A0AAT9HYU9_9ACTN</name>
<dbReference type="AlphaFoldDB" id="A0AAT9HYU9"/>
<organism evidence="2">
    <name type="scientific">Streptomyces haneummycinicus</name>
    <dbReference type="NCBI Taxonomy" id="3074435"/>
    <lineage>
        <taxon>Bacteria</taxon>
        <taxon>Bacillati</taxon>
        <taxon>Actinomycetota</taxon>
        <taxon>Actinomycetes</taxon>
        <taxon>Kitasatosporales</taxon>
        <taxon>Streptomycetaceae</taxon>
        <taxon>Streptomyces</taxon>
    </lineage>
</organism>
<reference evidence="2" key="2">
    <citation type="submission" date="2024-07" db="EMBL/GenBank/DDBJ databases">
        <title>Streptomyces haneummycinica sp. nov., a new antibiotic-producing actinobacterium isolated from marine sediment.</title>
        <authorList>
            <person name="Uemura M."/>
            <person name="Hamada M."/>
            <person name="Hirano S."/>
            <person name="Kobayashi K."/>
            <person name="Ohshiro T."/>
            <person name="Kobayashi T."/>
            <person name="Terahara T."/>
        </authorList>
    </citation>
    <scope>NUCLEOTIDE SEQUENCE</scope>
    <source>
        <strain evidence="2">KM77-8</strain>
    </source>
</reference>
<reference evidence="2" key="1">
    <citation type="submission" date="2024-06" db="EMBL/GenBank/DDBJ databases">
        <authorList>
            <consortium name="consrtm"/>
            <person name="Uemura M."/>
            <person name="Terahara T."/>
        </authorList>
    </citation>
    <scope>NUCLEOTIDE SEQUENCE</scope>
    <source>
        <strain evidence="2">KM77-8</strain>
    </source>
</reference>
<feature type="region of interest" description="Disordered" evidence="1">
    <location>
        <begin position="22"/>
        <end position="49"/>
    </location>
</feature>